<reference evidence="2" key="1">
    <citation type="journal article" date="2019" name="Int. J. Syst. Evol. Microbiol.">
        <title>The Global Catalogue of Microorganisms (GCM) 10K type strain sequencing project: providing services to taxonomists for standard genome sequencing and annotation.</title>
        <authorList>
            <consortium name="The Broad Institute Genomics Platform"/>
            <consortium name="The Broad Institute Genome Sequencing Center for Infectious Disease"/>
            <person name="Wu L."/>
            <person name="Ma J."/>
        </authorList>
    </citation>
    <scope>NUCLEOTIDE SEQUENCE [LARGE SCALE GENOMIC DNA]</scope>
    <source>
        <strain evidence="2">JCM 18306</strain>
    </source>
</reference>
<dbReference type="EMBL" id="BAABJR010000004">
    <property type="protein sequence ID" value="GAA5206725.1"/>
    <property type="molecule type" value="Genomic_DNA"/>
</dbReference>
<proteinExistence type="predicted"/>
<dbReference type="Proteomes" id="UP001499878">
    <property type="component" value="Unassembled WGS sequence"/>
</dbReference>
<dbReference type="RefSeq" id="WP_345628611.1">
    <property type="nucleotide sequence ID" value="NZ_BAABJR010000004.1"/>
</dbReference>
<evidence type="ECO:0000313" key="2">
    <source>
        <dbReference type="Proteomes" id="UP001499878"/>
    </source>
</evidence>
<evidence type="ECO:0000313" key="1">
    <source>
        <dbReference type="EMBL" id="GAA5206725.1"/>
    </source>
</evidence>
<protein>
    <submittedName>
        <fullName evidence="1">Uncharacterized protein</fullName>
    </submittedName>
</protein>
<gene>
    <name evidence="1" type="ORF">GCM10023323_19420</name>
</gene>
<name>A0ABP9T1U2_9ACTN</name>
<organism evidence="1 2">
    <name type="scientific">Streptomyces thinghirensis</name>
    <dbReference type="NCBI Taxonomy" id="551547"/>
    <lineage>
        <taxon>Bacteria</taxon>
        <taxon>Bacillati</taxon>
        <taxon>Actinomycetota</taxon>
        <taxon>Actinomycetes</taxon>
        <taxon>Kitasatosporales</taxon>
        <taxon>Streptomycetaceae</taxon>
        <taxon>Streptomyces</taxon>
    </lineage>
</organism>
<keyword evidence="2" id="KW-1185">Reference proteome</keyword>
<sequence length="82" mass="8155">MPGVAAAPVQPDRRRHWFGSLAFAPLGLLVAGSVATAVGTARALAGCAAPIVPAGAAALLSPQVRGLRADDVRTAERAGASR</sequence>
<accession>A0ABP9T1U2</accession>
<comment type="caution">
    <text evidence="1">The sequence shown here is derived from an EMBL/GenBank/DDBJ whole genome shotgun (WGS) entry which is preliminary data.</text>
</comment>